<feature type="domain" description="Glycosyl transferase family 1" evidence="1">
    <location>
        <begin position="188"/>
        <end position="343"/>
    </location>
</feature>
<dbReference type="InterPro" id="IPR028098">
    <property type="entry name" value="Glyco_trans_4-like_N"/>
</dbReference>
<dbReference type="GO" id="GO:0016757">
    <property type="term" value="F:glycosyltransferase activity"/>
    <property type="evidence" value="ECO:0007669"/>
    <property type="project" value="UniProtKB-KW"/>
</dbReference>
<evidence type="ECO:0000259" key="1">
    <source>
        <dbReference type="Pfam" id="PF00534"/>
    </source>
</evidence>
<protein>
    <submittedName>
        <fullName evidence="3">Glycosyltransferase family 4 protein</fullName>
        <ecNumber evidence="3">2.4.-.-</ecNumber>
    </submittedName>
</protein>
<sequence length="369" mass="41067">MKVLHLAGAMEWGGGDQQMMDLIANLSDLDIQSVILCFNHSAIKAHAEKHGVSTLAVDKSKRYSSKVLRYIKEQVQQLEIDVIHIHTSNFVMTYMLADVFYKLKVPAVFSKKSISESSSLLSPVKYNYKGIKKIVCVSNAILESFKNTIKPRNRHKLVTVYDGIRLDKKFPPVPSLRETFNLPAGITIVGNIANHYLAKDIGVFVKTANHLVNELHRKDLFFVQIGSPSPYTPEYEALVDEYNLRDSVKMMGFTPNAGSYLPQFDIFLMTSQREGLPLVIMEAFNARVPVVSTSGGGIPEAITHEENGLLSPIKDHVSLAGNIIALQADGALKQQLVENAYKRLHEEFDSITCARKMAGIYAEVTGNKN</sequence>
<evidence type="ECO:0000313" key="3">
    <source>
        <dbReference type="EMBL" id="MFD2919608.1"/>
    </source>
</evidence>
<dbReference type="SUPFAM" id="SSF53756">
    <property type="entry name" value="UDP-Glycosyltransferase/glycogen phosphorylase"/>
    <property type="match status" value="1"/>
</dbReference>
<reference evidence="4" key="1">
    <citation type="journal article" date="2019" name="Int. J. Syst. Evol. Microbiol.">
        <title>The Global Catalogue of Microorganisms (GCM) 10K type strain sequencing project: providing services to taxonomists for standard genome sequencing and annotation.</title>
        <authorList>
            <consortium name="The Broad Institute Genomics Platform"/>
            <consortium name="The Broad Institute Genome Sequencing Center for Infectious Disease"/>
            <person name="Wu L."/>
            <person name="Ma J."/>
        </authorList>
    </citation>
    <scope>NUCLEOTIDE SEQUENCE [LARGE SCALE GENOMIC DNA]</scope>
    <source>
        <strain evidence="4">KCTC 23299</strain>
    </source>
</reference>
<dbReference type="Pfam" id="PF13439">
    <property type="entry name" value="Glyco_transf_4"/>
    <property type="match status" value="1"/>
</dbReference>
<evidence type="ECO:0000313" key="4">
    <source>
        <dbReference type="Proteomes" id="UP001597511"/>
    </source>
</evidence>
<comment type="caution">
    <text evidence="3">The sequence shown here is derived from an EMBL/GenBank/DDBJ whole genome shotgun (WGS) entry which is preliminary data.</text>
</comment>
<keyword evidence="4" id="KW-1185">Reference proteome</keyword>
<dbReference type="EC" id="2.4.-.-" evidence="3"/>
<dbReference type="PANTHER" id="PTHR12526">
    <property type="entry name" value="GLYCOSYLTRANSFERASE"/>
    <property type="match status" value="1"/>
</dbReference>
<dbReference type="RefSeq" id="WP_386096963.1">
    <property type="nucleotide sequence ID" value="NZ_JBHUOZ010000001.1"/>
</dbReference>
<organism evidence="3 4">
    <name type="scientific">Terrimonas rubra</name>
    <dbReference type="NCBI Taxonomy" id="1035890"/>
    <lineage>
        <taxon>Bacteria</taxon>
        <taxon>Pseudomonadati</taxon>
        <taxon>Bacteroidota</taxon>
        <taxon>Chitinophagia</taxon>
        <taxon>Chitinophagales</taxon>
        <taxon>Chitinophagaceae</taxon>
        <taxon>Terrimonas</taxon>
    </lineage>
</organism>
<feature type="domain" description="Glycosyltransferase subfamily 4-like N-terminal" evidence="2">
    <location>
        <begin position="12"/>
        <end position="167"/>
    </location>
</feature>
<dbReference type="EMBL" id="JBHUOZ010000001">
    <property type="protein sequence ID" value="MFD2919608.1"/>
    <property type="molecule type" value="Genomic_DNA"/>
</dbReference>
<accession>A0ABW6A5U1</accession>
<evidence type="ECO:0000259" key="2">
    <source>
        <dbReference type="Pfam" id="PF13439"/>
    </source>
</evidence>
<name>A0ABW6A5U1_9BACT</name>
<dbReference type="Proteomes" id="UP001597511">
    <property type="component" value="Unassembled WGS sequence"/>
</dbReference>
<proteinExistence type="predicted"/>
<keyword evidence="3" id="KW-0808">Transferase</keyword>
<dbReference type="Gene3D" id="3.40.50.2000">
    <property type="entry name" value="Glycogen Phosphorylase B"/>
    <property type="match status" value="2"/>
</dbReference>
<keyword evidence="3" id="KW-0328">Glycosyltransferase</keyword>
<dbReference type="Pfam" id="PF00534">
    <property type="entry name" value="Glycos_transf_1"/>
    <property type="match status" value="1"/>
</dbReference>
<gene>
    <name evidence="3" type="ORF">ACFS6H_07825</name>
</gene>
<dbReference type="InterPro" id="IPR001296">
    <property type="entry name" value="Glyco_trans_1"/>
</dbReference>
<dbReference type="CDD" id="cd03801">
    <property type="entry name" value="GT4_PimA-like"/>
    <property type="match status" value="1"/>
</dbReference>